<protein>
    <submittedName>
        <fullName evidence="3">Uncharacterized protein</fullName>
    </submittedName>
</protein>
<proteinExistence type="predicted"/>
<keyword evidence="4" id="KW-1185">Reference proteome</keyword>
<evidence type="ECO:0000256" key="1">
    <source>
        <dbReference type="SAM" id="MobiDB-lite"/>
    </source>
</evidence>
<reference evidence="3 4" key="1">
    <citation type="journal article" date="2014" name="Nat. Commun.">
        <title>Molecular traces of alternative social organization in a termite genome.</title>
        <authorList>
            <person name="Terrapon N."/>
            <person name="Li C."/>
            <person name="Robertson H.M."/>
            <person name="Ji L."/>
            <person name="Meng X."/>
            <person name="Booth W."/>
            <person name="Chen Z."/>
            <person name="Childers C.P."/>
            <person name="Glastad K.M."/>
            <person name="Gokhale K."/>
            <person name="Gowin J."/>
            <person name="Gronenberg W."/>
            <person name="Hermansen R.A."/>
            <person name="Hu H."/>
            <person name="Hunt B.G."/>
            <person name="Huylmans A.K."/>
            <person name="Khalil S.M."/>
            <person name="Mitchell R.D."/>
            <person name="Munoz-Torres M.C."/>
            <person name="Mustard J.A."/>
            <person name="Pan H."/>
            <person name="Reese J.T."/>
            <person name="Scharf M.E."/>
            <person name="Sun F."/>
            <person name="Vogel H."/>
            <person name="Xiao J."/>
            <person name="Yang W."/>
            <person name="Yang Z."/>
            <person name="Yang Z."/>
            <person name="Zhou J."/>
            <person name="Zhu J."/>
            <person name="Brent C.S."/>
            <person name="Elsik C.G."/>
            <person name="Goodisman M.A."/>
            <person name="Liberles D.A."/>
            <person name="Roe R.M."/>
            <person name="Vargo E.L."/>
            <person name="Vilcinskas A."/>
            <person name="Wang J."/>
            <person name="Bornberg-Bauer E."/>
            <person name="Korb J."/>
            <person name="Zhang G."/>
            <person name="Liebig J."/>
        </authorList>
    </citation>
    <scope>NUCLEOTIDE SEQUENCE [LARGE SCALE GENOMIC DNA]</scope>
    <source>
        <tissue evidence="3">Whole organism</tissue>
    </source>
</reference>
<name>A0A067RE02_ZOONE</name>
<dbReference type="InParanoid" id="A0A067RE02"/>
<feature type="compositionally biased region" description="Basic and acidic residues" evidence="1">
    <location>
        <begin position="56"/>
        <end position="68"/>
    </location>
</feature>
<dbReference type="Proteomes" id="UP000027135">
    <property type="component" value="Unassembled WGS sequence"/>
</dbReference>
<keyword evidence="2" id="KW-0812">Transmembrane</keyword>
<feature type="region of interest" description="Disordered" evidence="1">
    <location>
        <begin position="56"/>
        <end position="89"/>
    </location>
</feature>
<dbReference type="AlphaFoldDB" id="A0A067RE02"/>
<accession>A0A067RE02</accession>
<sequence length="89" mass="9816">MICNCSASVYGNQDYEGGGGNWTDTLVLSVHVTAFILNFLALIMYLDELIIDNRRRGDPTMPHGHDPTGEDGTNFNNPGFRARRINNSG</sequence>
<keyword evidence="2" id="KW-1133">Transmembrane helix</keyword>
<dbReference type="EMBL" id="KK852698">
    <property type="protein sequence ID" value="KDR18246.1"/>
    <property type="molecule type" value="Genomic_DNA"/>
</dbReference>
<gene>
    <name evidence="3" type="ORF">L798_07421</name>
</gene>
<evidence type="ECO:0000313" key="3">
    <source>
        <dbReference type="EMBL" id="KDR18246.1"/>
    </source>
</evidence>
<evidence type="ECO:0000256" key="2">
    <source>
        <dbReference type="SAM" id="Phobius"/>
    </source>
</evidence>
<feature type="transmembrane region" description="Helical" evidence="2">
    <location>
        <begin position="26"/>
        <end position="46"/>
    </location>
</feature>
<evidence type="ECO:0000313" key="4">
    <source>
        <dbReference type="Proteomes" id="UP000027135"/>
    </source>
</evidence>
<keyword evidence="2" id="KW-0472">Membrane</keyword>
<organism evidence="3 4">
    <name type="scientific">Zootermopsis nevadensis</name>
    <name type="common">Dampwood termite</name>
    <dbReference type="NCBI Taxonomy" id="136037"/>
    <lineage>
        <taxon>Eukaryota</taxon>
        <taxon>Metazoa</taxon>
        <taxon>Ecdysozoa</taxon>
        <taxon>Arthropoda</taxon>
        <taxon>Hexapoda</taxon>
        <taxon>Insecta</taxon>
        <taxon>Pterygota</taxon>
        <taxon>Neoptera</taxon>
        <taxon>Polyneoptera</taxon>
        <taxon>Dictyoptera</taxon>
        <taxon>Blattodea</taxon>
        <taxon>Blattoidea</taxon>
        <taxon>Termitoidae</taxon>
        <taxon>Termopsidae</taxon>
        <taxon>Zootermopsis</taxon>
    </lineage>
</organism>